<accession>A0ABT5FAU1</accession>
<keyword evidence="2" id="KW-1185">Reference proteome</keyword>
<dbReference type="RefSeq" id="WP_272180124.1">
    <property type="nucleotide sequence ID" value="NZ_JAQOMS010000002.1"/>
</dbReference>
<proteinExistence type="predicted"/>
<reference evidence="1 2" key="1">
    <citation type="submission" date="2023-01" db="EMBL/GenBank/DDBJ databases">
        <title>Psychrosphaera sp. nov., isolated from marine algae.</title>
        <authorList>
            <person name="Bayburt H."/>
            <person name="Choi B.J."/>
            <person name="Kim J.M."/>
            <person name="Choi D.G."/>
            <person name="Jeon C.O."/>
        </authorList>
    </citation>
    <scope>NUCLEOTIDE SEQUENCE [LARGE SCALE GENOMIC DNA]</scope>
    <source>
        <strain evidence="1 2">G1-22</strain>
    </source>
</reference>
<organism evidence="1 2">
    <name type="scientific">Psychrosphaera algicola</name>
    <dbReference type="NCBI Taxonomy" id="3023714"/>
    <lineage>
        <taxon>Bacteria</taxon>
        <taxon>Pseudomonadati</taxon>
        <taxon>Pseudomonadota</taxon>
        <taxon>Gammaproteobacteria</taxon>
        <taxon>Alteromonadales</taxon>
        <taxon>Pseudoalteromonadaceae</taxon>
        <taxon>Psychrosphaera</taxon>
    </lineage>
</organism>
<dbReference type="EMBL" id="JAQOMS010000002">
    <property type="protein sequence ID" value="MDC2888521.1"/>
    <property type="molecule type" value="Genomic_DNA"/>
</dbReference>
<dbReference type="Proteomes" id="UP001528411">
    <property type="component" value="Unassembled WGS sequence"/>
</dbReference>
<evidence type="ECO:0000313" key="1">
    <source>
        <dbReference type="EMBL" id="MDC2888521.1"/>
    </source>
</evidence>
<name>A0ABT5FAU1_9GAMM</name>
<sequence>MHDNRGVSFFEIPQIYLDYMLTNNKFGAAYGVENGKFKASYFSLAGSTKAILAAKKKLKELIGSPKEDVGYSEKL</sequence>
<gene>
    <name evidence="1" type="ORF">PN838_06845</name>
</gene>
<comment type="caution">
    <text evidence="1">The sequence shown here is derived from an EMBL/GenBank/DDBJ whole genome shotgun (WGS) entry which is preliminary data.</text>
</comment>
<evidence type="ECO:0000313" key="2">
    <source>
        <dbReference type="Proteomes" id="UP001528411"/>
    </source>
</evidence>
<protein>
    <submittedName>
        <fullName evidence="1">Uncharacterized protein</fullName>
    </submittedName>
</protein>